<comment type="subunit">
    <text evidence="2">Heterodimer of SbcC and SbcD.</text>
</comment>
<keyword evidence="6" id="KW-0269">Exonuclease</keyword>
<dbReference type="Gene3D" id="3.40.50.300">
    <property type="entry name" value="P-loop containing nucleotide triphosphate hydrolases"/>
    <property type="match status" value="2"/>
</dbReference>
<dbReference type="SUPFAM" id="SSF52540">
    <property type="entry name" value="P-loop containing nucleoside triphosphate hydrolases"/>
    <property type="match status" value="2"/>
</dbReference>
<keyword evidence="7" id="KW-1185">Reference proteome</keyword>
<feature type="coiled-coil region" evidence="4">
    <location>
        <begin position="783"/>
        <end position="863"/>
    </location>
</feature>
<dbReference type="RefSeq" id="WP_205174168.1">
    <property type="nucleotide sequence ID" value="NZ_JAFBDZ010000003.1"/>
</dbReference>
<accession>A0ABS2NGL6</accession>
<dbReference type="Proteomes" id="UP001646157">
    <property type="component" value="Unassembled WGS sequence"/>
</dbReference>
<dbReference type="InterPro" id="IPR027417">
    <property type="entry name" value="P-loop_NTPase"/>
</dbReference>
<keyword evidence="4" id="KW-0175">Coiled coil</keyword>
<dbReference type="Pfam" id="PF13558">
    <property type="entry name" value="SbcC_Walker_B"/>
    <property type="match status" value="1"/>
</dbReference>
<evidence type="ECO:0000256" key="2">
    <source>
        <dbReference type="ARBA" id="ARBA00011322"/>
    </source>
</evidence>
<dbReference type="InterPro" id="IPR038729">
    <property type="entry name" value="Rad50/SbcC_AAA"/>
</dbReference>
<keyword evidence="6" id="KW-0378">Hydrolase</keyword>
<organism evidence="6 7">
    <name type="scientific">Rossellomorea pakistanensis</name>
    <dbReference type="NCBI Taxonomy" id="992288"/>
    <lineage>
        <taxon>Bacteria</taxon>
        <taxon>Bacillati</taxon>
        <taxon>Bacillota</taxon>
        <taxon>Bacilli</taxon>
        <taxon>Bacillales</taxon>
        <taxon>Bacillaceae</taxon>
        <taxon>Rossellomorea</taxon>
    </lineage>
</organism>
<dbReference type="Pfam" id="PF13476">
    <property type="entry name" value="AAA_23"/>
    <property type="match status" value="1"/>
</dbReference>
<comment type="caution">
    <text evidence="6">The sequence shown here is derived from an EMBL/GenBank/DDBJ whole genome shotgun (WGS) entry which is preliminary data.</text>
</comment>
<dbReference type="EMBL" id="JAFBDZ010000003">
    <property type="protein sequence ID" value="MBM7587012.1"/>
    <property type="molecule type" value="Genomic_DNA"/>
</dbReference>
<comment type="similarity">
    <text evidence="1">Belongs to the SMC family. SbcC subfamily.</text>
</comment>
<name>A0ABS2NGL6_9BACI</name>
<evidence type="ECO:0000256" key="1">
    <source>
        <dbReference type="ARBA" id="ARBA00006930"/>
    </source>
</evidence>
<evidence type="ECO:0000256" key="4">
    <source>
        <dbReference type="SAM" id="Coils"/>
    </source>
</evidence>
<feature type="domain" description="Rad50/SbcC-type AAA" evidence="5">
    <location>
        <begin position="5"/>
        <end position="207"/>
    </location>
</feature>
<dbReference type="PANTHER" id="PTHR32114:SF2">
    <property type="entry name" value="ABC TRANSPORTER ABCH.3"/>
    <property type="match status" value="1"/>
</dbReference>
<feature type="coiled-coil region" evidence="4">
    <location>
        <begin position="248"/>
        <end position="326"/>
    </location>
</feature>
<protein>
    <recommendedName>
        <fullName evidence="3">Nuclease SbcCD subunit C</fullName>
    </recommendedName>
</protein>
<keyword evidence="6" id="KW-0540">Nuclease</keyword>
<evidence type="ECO:0000313" key="6">
    <source>
        <dbReference type="EMBL" id="MBM7587012.1"/>
    </source>
</evidence>
<proteinExistence type="inferred from homology"/>
<sequence length="1044" mass="121475">MKPIKLTMQAFGPYAGEETIDFEALENRTMFVISGKTGSGKTTIFDGISYAIYGKASGEDRNGTDLRSQFANDDMMTEVSLDFSLRGKTYHIWRSPQQEKKKARGDGYTTVNARAELYVFNEDGDKQIIGSNVREVEEKIKMIIQLDANQFRQILMIPQGEFRKLLTSESKDKELILQRLFHTEYYKVIQDQLKDESDELKQNVEKSIEIRTRLLLNLHYEENEPLKEELLAPSLNDKKIIELLLPHLDQMNKELEGMKVNFENKQKERDSLQKKIIEAEGLLEQFKLRNQLRAEQRNLETRKALIDDKKKEISQAHKAARLLQQDEYCHKLKRDLDIIKREELQLRTSLEVGKKKLEKAENQWNVEKDKEIERINAVKKVNQLDAMQKNVYSFSQLEKEVLKLKNQLSYENTSLEKLQSLIANSKQQLIEKEKQKEELENVKEQLFVKEKELSHKESIEKQLRNVKNIENEESKLLKLTNDKKEKHEHTVRRVEDARLTLQHLEEKWQRGQAGILAMKLKDKHPCPVCGSIHHPNPERSQDDLPLEGDLKGAKEALSIAEKEEGQAEREFYEVDAKLKARKEALEQSISEVSEEITGFTLEQLDLFIRDTEQMKKELQRFINEAKEQCSKLSSLRNQLLLIKEKLTEYEEKYQQGMQQFQDLKDQFSNENAKLENLKETIPAEIRSKESFDRAILQAQSNRDALQKAFEDAQNQFHRLDNEVSVKVAQVKDKEGQMNACEEALKKERQIFLNLLEEQGFDHYRSFHDAKRTDAQMIFLEKEVQQFGEELRSVTDRLKDIEKSLENKEMPELENLKTEFRNVSNELQTINNQVNEQRNKIKDNEQIREQVRQVNEDMKELEERYKLVGHLAEMARGQNAHRITFERYVLASFLEEILRVANDRLTKMTSGRFQLIRKRNRSKGNVQSGLELLVFDQYTGQERHVKTLSGGESFKAALALALGLADVVQQYAGGVSLETMFIDEGFGTLDPESLDHAIEALMDIQNSGRLVGIISHVPELKERIDARLEVISTQVGSRTEFQFLA</sequence>
<dbReference type="PANTHER" id="PTHR32114">
    <property type="entry name" value="ABC TRANSPORTER ABCH.3"/>
    <property type="match status" value="1"/>
</dbReference>
<evidence type="ECO:0000259" key="5">
    <source>
        <dbReference type="Pfam" id="PF13476"/>
    </source>
</evidence>
<feature type="coiled-coil region" evidence="4">
    <location>
        <begin position="415"/>
        <end position="507"/>
    </location>
</feature>
<evidence type="ECO:0000313" key="7">
    <source>
        <dbReference type="Proteomes" id="UP001646157"/>
    </source>
</evidence>
<reference evidence="6 7" key="1">
    <citation type="submission" date="2021-01" db="EMBL/GenBank/DDBJ databases">
        <title>Genomic Encyclopedia of Type Strains, Phase IV (KMG-IV): sequencing the most valuable type-strain genomes for metagenomic binning, comparative biology and taxonomic classification.</title>
        <authorList>
            <person name="Goeker M."/>
        </authorList>
    </citation>
    <scope>NUCLEOTIDE SEQUENCE [LARGE SCALE GENOMIC DNA]</scope>
    <source>
        <strain evidence="6 7">DSM 24834</strain>
    </source>
</reference>
<evidence type="ECO:0000256" key="3">
    <source>
        <dbReference type="ARBA" id="ARBA00013368"/>
    </source>
</evidence>
<dbReference type="GO" id="GO:0004527">
    <property type="term" value="F:exonuclease activity"/>
    <property type="evidence" value="ECO:0007669"/>
    <property type="project" value="UniProtKB-KW"/>
</dbReference>
<gene>
    <name evidence="6" type="ORF">JOC86_003564</name>
</gene>
<dbReference type="Gene3D" id="1.10.287.1490">
    <property type="match status" value="1"/>
</dbReference>
<feature type="coiled-coil region" evidence="4">
    <location>
        <begin position="550"/>
        <end position="750"/>
    </location>
</feature>